<evidence type="ECO:0000256" key="2">
    <source>
        <dbReference type="ARBA" id="ARBA00004613"/>
    </source>
</evidence>
<dbReference type="InterPro" id="IPR015500">
    <property type="entry name" value="Peptidase_S8_subtilisin-rel"/>
</dbReference>
<name>A0A2A8H9R4_9BACI</name>
<dbReference type="PROSITE" id="PS00138">
    <property type="entry name" value="SUBTILASE_SER"/>
    <property type="match status" value="1"/>
</dbReference>
<comment type="subcellular location">
    <subcellularLocation>
        <location evidence="2">Secreted</location>
    </subcellularLocation>
</comment>
<feature type="domain" description="Peptidase S8/S53" evidence="11">
    <location>
        <begin position="144"/>
        <end position="396"/>
    </location>
</feature>
<dbReference type="Gene3D" id="3.40.50.200">
    <property type="entry name" value="Peptidase S8/S53 domain"/>
    <property type="match status" value="1"/>
</dbReference>
<evidence type="ECO:0000256" key="9">
    <source>
        <dbReference type="PROSITE-ProRule" id="PRU01240"/>
    </source>
</evidence>
<keyword evidence="6 9" id="KW-0378">Hydrolase</keyword>
<protein>
    <submittedName>
        <fullName evidence="13">Uncharacterized protein</fullName>
    </submittedName>
</protein>
<dbReference type="Pfam" id="PF00082">
    <property type="entry name" value="Peptidase_S8"/>
    <property type="match status" value="1"/>
</dbReference>
<dbReference type="PANTHER" id="PTHR43806:SF11">
    <property type="entry name" value="CEREVISIN-RELATED"/>
    <property type="match status" value="1"/>
</dbReference>
<dbReference type="InterPro" id="IPR050131">
    <property type="entry name" value="Peptidase_S8_subtilisin-like"/>
</dbReference>
<evidence type="ECO:0000313" key="14">
    <source>
        <dbReference type="Proteomes" id="UP000220841"/>
    </source>
</evidence>
<reference evidence="13 14" key="1">
    <citation type="submission" date="2017-09" db="EMBL/GenBank/DDBJ databases">
        <title>Large-scale bioinformatics analysis of Bacillus genomes uncovers conserved roles of natural products in bacterial physiology.</title>
        <authorList>
            <consortium name="Agbiome Team Llc"/>
            <person name="Bleich R.M."/>
            <person name="Grubbs K.J."/>
            <person name="Santa Maria K.C."/>
            <person name="Allen S.E."/>
            <person name="Farag S."/>
            <person name="Shank E.A."/>
            <person name="Bowers A."/>
        </authorList>
    </citation>
    <scope>NUCLEOTIDE SEQUENCE [LARGE SCALE GENOMIC DNA]</scope>
    <source>
        <strain evidence="13 14">AFS021349</strain>
    </source>
</reference>
<dbReference type="InterPro" id="IPR023828">
    <property type="entry name" value="Peptidase_S8_Ser-AS"/>
</dbReference>
<feature type="domain" description="Fervidolysin-like N-terminal prodomain" evidence="12">
    <location>
        <begin position="14"/>
        <end position="79"/>
    </location>
</feature>
<evidence type="ECO:0000256" key="1">
    <source>
        <dbReference type="ARBA" id="ARBA00001913"/>
    </source>
</evidence>
<dbReference type="SUPFAM" id="SSF52743">
    <property type="entry name" value="Subtilisin-like"/>
    <property type="match status" value="1"/>
</dbReference>
<comment type="cofactor">
    <cofactor evidence="1">
        <name>Ca(2+)</name>
        <dbReference type="ChEBI" id="CHEBI:29108"/>
    </cofactor>
</comment>
<dbReference type="GO" id="GO:0006508">
    <property type="term" value="P:proteolysis"/>
    <property type="evidence" value="ECO:0007669"/>
    <property type="project" value="UniProtKB-KW"/>
</dbReference>
<dbReference type="GO" id="GO:0005576">
    <property type="term" value="C:extracellular region"/>
    <property type="evidence" value="ECO:0007669"/>
    <property type="project" value="UniProtKB-SubCell"/>
</dbReference>
<dbReference type="PANTHER" id="PTHR43806">
    <property type="entry name" value="PEPTIDASE S8"/>
    <property type="match status" value="1"/>
</dbReference>
<evidence type="ECO:0000259" key="11">
    <source>
        <dbReference type="Pfam" id="PF00082"/>
    </source>
</evidence>
<dbReference type="InterPro" id="IPR023827">
    <property type="entry name" value="Peptidase_S8_Asp-AS"/>
</dbReference>
<dbReference type="InterPro" id="IPR022398">
    <property type="entry name" value="Peptidase_S8_His-AS"/>
</dbReference>
<dbReference type="InterPro" id="IPR036852">
    <property type="entry name" value="Peptidase_S8/S53_dom_sf"/>
</dbReference>
<keyword evidence="5 9" id="KW-0645">Protease</keyword>
<dbReference type="PROSITE" id="PS51892">
    <property type="entry name" value="SUBTILASE"/>
    <property type="match status" value="1"/>
</dbReference>
<accession>A0A2A8H9R4</accession>
<dbReference type="PROSITE" id="PS00136">
    <property type="entry name" value="SUBTILASE_ASP"/>
    <property type="match status" value="1"/>
</dbReference>
<feature type="active site" description="Charge relay system" evidence="9">
    <location>
        <position position="346"/>
    </location>
</feature>
<dbReference type="Pfam" id="PF22148">
    <property type="entry name" value="Fervidolysin_NPro-like"/>
    <property type="match status" value="1"/>
</dbReference>
<dbReference type="EMBL" id="NUBY01000137">
    <property type="protein sequence ID" value="PEQ00054.1"/>
    <property type="molecule type" value="Genomic_DNA"/>
</dbReference>
<dbReference type="GO" id="GO:0004252">
    <property type="term" value="F:serine-type endopeptidase activity"/>
    <property type="evidence" value="ECO:0007669"/>
    <property type="project" value="UniProtKB-UniRule"/>
</dbReference>
<sequence>MVAITERMRNLIKQGQLLVTFNSYVDRPAKSSIHTQFNGKKIDEIPQLHVEVIEVPVGEEEKYKKLYEQHPEVRFVEYNVIWKLNYQPYMRVKCRHRLCGCLPNDPYYLEKIETSKDGLQDQWGLQRINPEQAFCKVKNSRPITKIAILDSGIDPNHPDLKEKIMDPINFTSDDPEDYIDILGHGTSVAGIAAAVTNNQTGIASASYNTAYIVPVKVFAGGPKSITTTILKGIMYAIEQKVDVMNMSFGSGAYSQNTQEALEMAWDQGIISIAARGNDGSEQIDYPNCYNYVLSVSATNKLDRLASFSSWGTDVGITAPGVAILSTTPTYPLLGYQLNYDAADGTSFSTPFVSGVAAILRVIKPSASNQEIIQVIQRSARSLDTKDKKWDPFYGYGLLNLSAAVQEIKRPQIPYGEYCNLLGSFYGQVVDSEGNPMGGILIIAVDNRTGESIRLYQTKCTICQMGEEVSRQSDGMFRLFNLPGGNYSIYVRAVIPELRLIESVDVVLGADVYVKLVFPGEEENTTSGLERNKGNF</sequence>
<evidence type="ECO:0000256" key="6">
    <source>
        <dbReference type="ARBA" id="ARBA00022801"/>
    </source>
</evidence>
<evidence type="ECO:0000259" key="12">
    <source>
        <dbReference type="Pfam" id="PF22148"/>
    </source>
</evidence>
<proteinExistence type="inferred from homology"/>
<evidence type="ECO:0000256" key="10">
    <source>
        <dbReference type="RuleBase" id="RU003355"/>
    </source>
</evidence>
<dbReference type="InterPro" id="IPR000209">
    <property type="entry name" value="Peptidase_S8/S53_dom"/>
</dbReference>
<feature type="active site" description="Charge relay system" evidence="9">
    <location>
        <position position="184"/>
    </location>
</feature>
<keyword evidence="4" id="KW-0964">Secreted</keyword>
<comment type="caution">
    <text evidence="13">The sequence shown here is derived from an EMBL/GenBank/DDBJ whole genome shotgun (WGS) entry which is preliminary data.</text>
</comment>
<dbReference type="AlphaFoldDB" id="A0A2A8H9R4"/>
<feature type="active site" description="Charge relay system" evidence="9">
    <location>
        <position position="150"/>
    </location>
</feature>
<evidence type="ECO:0000256" key="5">
    <source>
        <dbReference type="ARBA" id="ARBA00022670"/>
    </source>
</evidence>
<gene>
    <name evidence="13" type="ORF">CN585_23260</name>
</gene>
<dbReference type="InterPro" id="IPR054399">
    <property type="entry name" value="Fervidolysin-like_N_prodom"/>
</dbReference>
<comment type="similarity">
    <text evidence="3 9 10">Belongs to the peptidase S8 family.</text>
</comment>
<dbReference type="Proteomes" id="UP000220841">
    <property type="component" value="Unassembled WGS sequence"/>
</dbReference>
<evidence type="ECO:0000256" key="4">
    <source>
        <dbReference type="ARBA" id="ARBA00022525"/>
    </source>
</evidence>
<keyword evidence="7 9" id="KW-0720">Serine protease</keyword>
<dbReference type="PRINTS" id="PR00723">
    <property type="entry name" value="SUBTILISIN"/>
</dbReference>
<evidence type="ECO:0000256" key="8">
    <source>
        <dbReference type="ARBA" id="ARBA00022837"/>
    </source>
</evidence>
<dbReference type="PROSITE" id="PS00137">
    <property type="entry name" value="SUBTILASE_HIS"/>
    <property type="match status" value="1"/>
</dbReference>
<organism evidence="13 14">
    <name type="scientific">Bacillus toyonensis</name>
    <dbReference type="NCBI Taxonomy" id="155322"/>
    <lineage>
        <taxon>Bacteria</taxon>
        <taxon>Bacillati</taxon>
        <taxon>Bacillota</taxon>
        <taxon>Bacilli</taxon>
        <taxon>Bacillales</taxon>
        <taxon>Bacillaceae</taxon>
        <taxon>Bacillus</taxon>
        <taxon>Bacillus cereus group</taxon>
    </lineage>
</organism>
<evidence type="ECO:0000256" key="3">
    <source>
        <dbReference type="ARBA" id="ARBA00011073"/>
    </source>
</evidence>
<keyword evidence="8" id="KW-0106">Calcium</keyword>
<evidence type="ECO:0000313" key="13">
    <source>
        <dbReference type="EMBL" id="PEQ00054.1"/>
    </source>
</evidence>
<evidence type="ECO:0000256" key="7">
    <source>
        <dbReference type="ARBA" id="ARBA00022825"/>
    </source>
</evidence>